<dbReference type="EMBL" id="GBXM01027404">
    <property type="protein sequence ID" value="JAH81173.1"/>
    <property type="molecule type" value="Transcribed_RNA"/>
</dbReference>
<organism evidence="1">
    <name type="scientific">Anguilla anguilla</name>
    <name type="common">European freshwater eel</name>
    <name type="synonym">Muraena anguilla</name>
    <dbReference type="NCBI Taxonomy" id="7936"/>
    <lineage>
        <taxon>Eukaryota</taxon>
        <taxon>Metazoa</taxon>
        <taxon>Chordata</taxon>
        <taxon>Craniata</taxon>
        <taxon>Vertebrata</taxon>
        <taxon>Euteleostomi</taxon>
        <taxon>Actinopterygii</taxon>
        <taxon>Neopterygii</taxon>
        <taxon>Teleostei</taxon>
        <taxon>Anguilliformes</taxon>
        <taxon>Anguillidae</taxon>
        <taxon>Anguilla</taxon>
    </lineage>
</organism>
<protein>
    <submittedName>
        <fullName evidence="1">Uncharacterized protein</fullName>
    </submittedName>
</protein>
<accession>A0A0E9VV83</accession>
<sequence>MTCGRCPRTCVWCWAAGDLGLVRLACFFTRLSCPICRSAIFAFCCVSIIFARSSAKAFSTLGLWGSPSLKMTAYV</sequence>
<reference evidence="1" key="2">
    <citation type="journal article" date="2015" name="Fish Shellfish Immunol.">
        <title>Early steps in the European eel (Anguilla anguilla)-Vibrio vulnificus interaction in the gills: Role of the RtxA13 toxin.</title>
        <authorList>
            <person name="Callol A."/>
            <person name="Pajuelo D."/>
            <person name="Ebbesson L."/>
            <person name="Teles M."/>
            <person name="MacKenzie S."/>
            <person name="Amaro C."/>
        </authorList>
    </citation>
    <scope>NUCLEOTIDE SEQUENCE</scope>
</reference>
<dbReference type="AlphaFoldDB" id="A0A0E9VV83"/>
<name>A0A0E9VV83_ANGAN</name>
<proteinExistence type="predicted"/>
<evidence type="ECO:0000313" key="1">
    <source>
        <dbReference type="EMBL" id="JAH81173.1"/>
    </source>
</evidence>
<reference evidence="1" key="1">
    <citation type="submission" date="2014-11" db="EMBL/GenBank/DDBJ databases">
        <authorList>
            <person name="Amaro Gonzalez C."/>
        </authorList>
    </citation>
    <scope>NUCLEOTIDE SEQUENCE</scope>
</reference>